<proteinExistence type="predicted"/>
<evidence type="ECO:0000313" key="1">
    <source>
        <dbReference type="EMBL" id="KAG7496858.1"/>
    </source>
</evidence>
<dbReference type="EMBL" id="JAGKHQ010000015">
    <property type="protein sequence ID" value="KAG7496858.1"/>
    <property type="molecule type" value="Genomic_DNA"/>
</dbReference>
<organism evidence="1 2">
    <name type="scientific">Solea senegalensis</name>
    <name type="common">Senegalese sole</name>
    <dbReference type="NCBI Taxonomy" id="28829"/>
    <lineage>
        <taxon>Eukaryota</taxon>
        <taxon>Metazoa</taxon>
        <taxon>Chordata</taxon>
        <taxon>Craniata</taxon>
        <taxon>Vertebrata</taxon>
        <taxon>Euteleostomi</taxon>
        <taxon>Actinopterygii</taxon>
        <taxon>Neopterygii</taxon>
        <taxon>Teleostei</taxon>
        <taxon>Neoteleostei</taxon>
        <taxon>Acanthomorphata</taxon>
        <taxon>Carangaria</taxon>
        <taxon>Pleuronectiformes</taxon>
        <taxon>Pleuronectoidei</taxon>
        <taxon>Soleidae</taxon>
        <taxon>Solea</taxon>
    </lineage>
</organism>
<protein>
    <submittedName>
        <fullName evidence="1">Uncharacterized protein</fullName>
    </submittedName>
</protein>
<sequence length="72" mass="8012">MNQQKDDGKTCGLVKAGAEWRPAKRVKTLEKYKSPSGYTGQFDPEKLTLLIFWKSFRLHSQAPLSSTPSGAV</sequence>
<name>A0AAV6QX02_SOLSE</name>
<reference evidence="1 2" key="1">
    <citation type="journal article" date="2021" name="Sci. Rep.">
        <title>Chromosome anchoring in Senegalese sole (Solea senegalensis) reveals sex-associated markers and genome rearrangements in flatfish.</title>
        <authorList>
            <person name="Guerrero-Cozar I."/>
            <person name="Gomez-Garrido J."/>
            <person name="Berbel C."/>
            <person name="Martinez-Blanch J.F."/>
            <person name="Alioto T."/>
            <person name="Claros M.G."/>
            <person name="Gagnaire P.A."/>
            <person name="Manchado M."/>
        </authorList>
    </citation>
    <scope>NUCLEOTIDE SEQUENCE [LARGE SCALE GENOMIC DNA]</scope>
    <source>
        <strain evidence="1">Sse05_10M</strain>
    </source>
</reference>
<comment type="caution">
    <text evidence="1">The sequence shown here is derived from an EMBL/GenBank/DDBJ whole genome shotgun (WGS) entry which is preliminary data.</text>
</comment>
<keyword evidence="2" id="KW-1185">Reference proteome</keyword>
<dbReference type="Proteomes" id="UP000693946">
    <property type="component" value="Linkage Group LG3"/>
</dbReference>
<accession>A0AAV6QX02</accession>
<gene>
    <name evidence="1" type="ORF">JOB18_026436</name>
</gene>
<dbReference type="AlphaFoldDB" id="A0AAV6QX02"/>
<evidence type="ECO:0000313" key="2">
    <source>
        <dbReference type="Proteomes" id="UP000693946"/>
    </source>
</evidence>